<feature type="compositionally biased region" description="Low complexity" evidence="2">
    <location>
        <begin position="127"/>
        <end position="210"/>
    </location>
</feature>
<dbReference type="GO" id="GO:0005783">
    <property type="term" value="C:endoplasmic reticulum"/>
    <property type="evidence" value="ECO:0007669"/>
    <property type="project" value="TreeGrafter"/>
</dbReference>
<dbReference type="Proteomes" id="UP001202479">
    <property type="component" value="Unassembled WGS sequence"/>
</dbReference>
<dbReference type="Pfam" id="PF00789">
    <property type="entry name" value="UBX"/>
    <property type="match status" value="1"/>
</dbReference>
<keyword evidence="5" id="KW-1185">Reference proteome</keyword>
<organism evidence="4 5">
    <name type="scientific">Candida oxycetoniae</name>
    <dbReference type="NCBI Taxonomy" id="497107"/>
    <lineage>
        <taxon>Eukaryota</taxon>
        <taxon>Fungi</taxon>
        <taxon>Dikarya</taxon>
        <taxon>Ascomycota</taxon>
        <taxon>Saccharomycotina</taxon>
        <taxon>Pichiomycetes</taxon>
        <taxon>Debaryomycetaceae</taxon>
        <taxon>Candida/Lodderomyces clade</taxon>
        <taxon>Candida</taxon>
    </lineage>
</organism>
<evidence type="ECO:0000313" key="5">
    <source>
        <dbReference type="Proteomes" id="UP001202479"/>
    </source>
</evidence>
<dbReference type="EMBL" id="JAHUZD010000118">
    <property type="protein sequence ID" value="KAI3403855.2"/>
    <property type="molecule type" value="Genomic_DNA"/>
</dbReference>
<feature type="region of interest" description="Disordered" evidence="2">
    <location>
        <begin position="475"/>
        <end position="501"/>
    </location>
</feature>
<gene>
    <name evidence="4" type="ORF">KGF56_003285</name>
</gene>
<evidence type="ECO:0000259" key="3">
    <source>
        <dbReference type="PROSITE" id="PS50033"/>
    </source>
</evidence>
<dbReference type="Gene3D" id="3.10.20.90">
    <property type="entry name" value="Phosphatidylinositol 3-kinase Catalytic Subunit, Chain A, domain 1"/>
    <property type="match status" value="1"/>
</dbReference>
<sequence length="526" mass="59629">MTQSPYQSFGTSIEEAVQKSISERKPLLVFLAHQTNFSTNDQFLKKFIVKSSLLEQLETNFVLLKLVQNSTGFRYFEQLFSNLKVPSFYIVVSGKLKAVIDYQAKIEDFENHVNDVSCAQRVDQNRQQQSEQTSSHPQQQSEQTSSHPQQQSEQTSSHPQQQSEQTSSHPQQQSEQTSSHPQQQPEQPSSHPQQQPEQPSSHPRQSPQTQIPQIHPVMSDHEKSVQKYKEQLAEQRRGIDLEKQRLRDLIKADKRERESKIKAEKEMAKTESSKPPHCMGKGQNSKTPRCTLAIKLFDGSTIRKEFDSQDSLEDVRKYLDVEVKVIPSTSNMPAFATTSHPTGYSFHRPTLPRITYSEEQESTSLQDLDLTPRSILILKPIFKDTNSGNVSPGGEKVGWFKSVYNGLGKLASTLYLFFDYGVDDFPNYGNERPSSHDENDNIDLPYPVAPGSLLVGDRAFSSSLLSIETDDMNSLTSDSRLTESRASSPRSVSMSRIQTVHDANDQRIDTYNGNSINLNERDDRVD</sequence>
<feature type="region of interest" description="Disordered" evidence="2">
    <location>
        <begin position="252"/>
        <end position="286"/>
    </location>
</feature>
<dbReference type="InterPro" id="IPR029071">
    <property type="entry name" value="Ubiquitin-like_domsf"/>
</dbReference>
<dbReference type="CDD" id="cd01767">
    <property type="entry name" value="UBX"/>
    <property type="match status" value="1"/>
</dbReference>
<dbReference type="GeneID" id="73380900"/>
<feature type="compositionally biased region" description="Polar residues" evidence="2">
    <location>
        <begin position="509"/>
        <end position="518"/>
    </location>
</feature>
<dbReference type="PROSITE" id="PS50033">
    <property type="entry name" value="UBX"/>
    <property type="match status" value="1"/>
</dbReference>
<feature type="domain" description="UBX" evidence="3">
    <location>
        <begin position="285"/>
        <end position="378"/>
    </location>
</feature>
<evidence type="ECO:0000313" key="4">
    <source>
        <dbReference type="EMBL" id="KAI3403855.2"/>
    </source>
</evidence>
<dbReference type="SMART" id="SM00166">
    <property type="entry name" value="UBX"/>
    <property type="match status" value="1"/>
</dbReference>
<name>A0AAI9SWJ9_9ASCO</name>
<evidence type="ECO:0000256" key="2">
    <source>
        <dbReference type="SAM" id="MobiDB-lite"/>
    </source>
</evidence>
<feature type="coiled-coil region" evidence="1">
    <location>
        <begin position="218"/>
        <end position="249"/>
    </location>
</feature>
<dbReference type="SUPFAM" id="SSF54236">
    <property type="entry name" value="Ubiquitin-like"/>
    <property type="match status" value="1"/>
</dbReference>
<dbReference type="PANTHER" id="PTHR46424:SF1">
    <property type="entry name" value="UBX DOMAIN-CONTAINING PROTEIN 4"/>
    <property type="match status" value="1"/>
</dbReference>
<feature type="compositionally biased region" description="Basic and acidic residues" evidence="2">
    <location>
        <begin position="252"/>
        <end position="274"/>
    </location>
</feature>
<dbReference type="RefSeq" id="XP_049179602.1">
    <property type="nucleotide sequence ID" value="XM_049324602.1"/>
</dbReference>
<feature type="region of interest" description="Disordered" evidence="2">
    <location>
        <begin position="507"/>
        <end position="526"/>
    </location>
</feature>
<dbReference type="PANTHER" id="PTHR46424">
    <property type="entry name" value="UBX DOMAIN-CONTAINING PROTEIN 4"/>
    <property type="match status" value="1"/>
</dbReference>
<evidence type="ECO:0000256" key="1">
    <source>
        <dbReference type="SAM" id="Coils"/>
    </source>
</evidence>
<proteinExistence type="predicted"/>
<dbReference type="InterPro" id="IPR001012">
    <property type="entry name" value="UBX_dom"/>
</dbReference>
<dbReference type="Pfam" id="PF23187">
    <property type="entry name" value="UBX7_N"/>
    <property type="match status" value="1"/>
</dbReference>
<feature type="compositionally biased region" description="Low complexity" evidence="2">
    <location>
        <begin position="484"/>
        <end position="496"/>
    </location>
</feature>
<accession>A0AAI9SWJ9</accession>
<dbReference type="GO" id="GO:0036503">
    <property type="term" value="P:ERAD pathway"/>
    <property type="evidence" value="ECO:0007669"/>
    <property type="project" value="TreeGrafter"/>
</dbReference>
<dbReference type="AlphaFoldDB" id="A0AAI9SWJ9"/>
<feature type="region of interest" description="Disordered" evidence="2">
    <location>
        <begin position="122"/>
        <end position="210"/>
    </location>
</feature>
<protein>
    <recommendedName>
        <fullName evidence="3">UBX domain-containing protein</fullName>
    </recommendedName>
</protein>
<reference evidence="4" key="1">
    <citation type="journal article" date="2022" name="DNA Res.">
        <title>Genome analysis of five recently described species of the CUG-Ser clade uncovers Candida theae as a new hybrid lineage with pathogenic potential in the Candida parapsilosis species complex.</title>
        <authorList>
            <person name="Mixao V."/>
            <person name="Del Olmo V."/>
            <person name="Hegedusova E."/>
            <person name="Saus E."/>
            <person name="Pryszcz L."/>
            <person name="Cillingova A."/>
            <person name="Nosek J."/>
            <person name="Gabaldon T."/>
        </authorList>
    </citation>
    <scope>NUCLEOTIDE SEQUENCE</scope>
    <source>
        <strain evidence="4">CBS 10844</strain>
    </source>
</reference>
<keyword evidence="1" id="KW-0175">Coiled coil</keyword>
<comment type="caution">
    <text evidence="4">The sequence shown here is derived from an EMBL/GenBank/DDBJ whole genome shotgun (WGS) entry which is preliminary data.</text>
</comment>